<feature type="region of interest" description="Disordered" evidence="2">
    <location>
        <begin position="323"/>
        <end position="351"/>
    </location>
</feature>
<gene>
    <name evidence="4" type="ORF">GCM10022394_08840</name>
</gene>
<dbReference type="InterPro" id="IPR020012">
    <property type="entry name" value="LysM_FimV"/>
</dbReference>
<feature type="chain" id="PRO_5046141655" description="Pilus assembly protein FimV" evidence="3">
    <location>
        <begin position="29"/>
        <end position="458"/>
    </location>
</feature>
<dbReference type="NCBIfam" id="TIGR03505">
    <property type="entry name" value="FimV_core"/>
    <property type="match status" value="1"/>
</dbReference>
<dbReference type="Proteomes" id="UP001500795">
    <property type="component" value="Unassembled WGS sequence"/>
</dbReference>
<reference evidence="5" key="1">
    <citation type="journal article" date="2019" name="Int. J. Syst. Evol. Microbiol.">
        <title>The Global Catalogue of Microorganisms (GCM) 10K type strain sequencing project: providing services to taxonomists for standard genome sequencing and annotation.</title>
        <authorList>
            <consortium name="The Broad Institute Genomics Platform"/>
            <consortium name="The Broad Institute Genome Sequencing Center for Infectious Disease"/>
            <person name="Wu L."/>
            <person name="Ma J."/>
        </authorList>
    </citation>
    <scope>NUCLEOTIDE SEQUENCE [LARGE SCALE GENOMIC DNA]</scope>
    <source>
        <strain evidence="5">JCM 17110</strain>
    </source>
</reference>
<protein>
    <recommendedName>
        <fullName evidence="6">Pilus assembly protein FimV</fullName>
    </recommendedName>
</protein>
<dbReference type="InterPro" id="IPR038440">
    <property type="entry name" value="FimV_C_sf"/>
</dbReference>
<dbReference type="EMBL" id="BAABCX010000001">
    <property type="protein sequence ID" value="GAA3531753.1"/>
    <property type="molecule type" value="Genomic_DNA"/>
</dbReference>
<feature type="region of interest" description="Disordered" evidence="2">
    <location>
        <begin position="288"/>
        <end position="307"/>
    </location>
</feature>
<organism evidence="4 5">
    <name type="scientific">Zobellella aerophila</name>
    <dbReference type="NCBI Taxonomy" id="870480"/>
    <lineage>
        <taxon>Bacteria</taxon>
        <taxon>Pseudomonadati</taxon>
        <taxon>Pseudomonadota</taxon>
        <taxon>Gammaproteobacteria</taxon>
        <taxon>Aeromonadales</taxon>
        <taxon>Aeromonadaceae</taxon>
        <taxon>Zobellella</taxon>
    </lineage>
</organism>
<dbReference type="NCBIfam" id="TIGR03504">
    <property type="entry name" value="FimV_Cterm"/>
    <property type="match status" value="1"/>
</dbReference>
<proteinExistence type="predicted"/>
<name>A0ABP6VDX6_9GAMM</name>
<sequence length="458" mass="49727">MMKRIRRWSFAAGTVVYLASPLGTGALAQVVEPEPGAVGEEAASVVLDSRYGPVGRTDNLWTIAEQYTLPPATVHQTVVAIYHLNPQAFLNGDIHRLLRDAYLTLPSQRQVLDRSARAAEVEYRQLSLGRVVPPRLVIDAVAPDATAQAQPQWGPADGQRQDELQSRLLDELREQLMLSNAQLTELNQFNRQLRQHVSALSDEVKELKVSRAAPPVNEPGWSVAFTDNKSALLLVLSSLLILLLLFKRWGRLQADAEQEAPEPVAMPCGPPDSRPADRLTIRLPSTAPAVHAEEQETAAGGTACPGLNLVDSPRRYVPALDDIQPVSREPASLPPEPMPEPPRSVPPVAGPTADAVAVSEPIPEPGRVEPRGKAAPAGFTDKEQEFRLEVGLDEYAAVLGHQEVDVDLDEGGIGAKLDLALAYIEIGEADGARALLKQALKRGNAEQRQQAKKLLQRL</sequence>
<keyword evidence="1" id="KW-0175">Coiled coil</keyword>
<evidence type="ECO:0000313" key="4">
    <source>
        <dbReference type="EMBL" id="GAA3531753.1"/>
    </source>
</evidence>
<feature type="coiled-coil region" evidence="1">
    <location>
        <begin position="169"/>
        <end position="210"/>
    </location>
</feature>
<evidence type="ECO:0000256" key="1">
    <source>
        <dbReference type="SAM" id="Coils"/>
    </source>
</evidence>
<evidence type="ECO:0000313" key="5">
    <source>
        <dbReference type="Proteomes" id="UP001500795"/>
    </source>
</evidence>
<dbReference type="Gene3D" id="1.20.58.2200">
    <property type="match status" value="1"/>
</dbReference>
<dbReference type="RefSeq" id="WP_344955140.1">
    <property type="nucleotide sequence ID" value="NZ_BAABCX010000001.1"/>
</dbReference>
<dbReference type="InterPro" id="IPR020011">
    <property type="entry name" value="FimV_C"/>
</dbReference>
<feature type="region of interest" description="Disordered" evidence="2">
    <location>
        <begin position="258"/>
        <end position="278"/>
    </location>
</feature>
<feature type="signal peptide" evidence="3">
    <location>
        <begin position="1"/>
        <end position="28"/>
    </location>
</feature>
<comment type="caution">
    <text evidence="4">The sequence shown here is derived from an EMBL/GenBank/DDBJ whole genome shotgun (WGS) entry which is preliminary data.</text>
</comment>
<evidence type="ECO:0000256" key="3">
    <source>
        <dbReference type="SAM" id="SignalP"/>
    </source>
</evidence>
<keyword evidence="5" id="KW-1185">Reference proteome</keyword>
<accession>A0ABP6VDX6</accession>
<evidence type="ECO:0008006" key="6">
    <source>
        <dbReference type="Google" id="ProtNLM"/>
    </source>
</evidence>
<feature type="compositionally biased region" description="Pro residues" evidence="2">
    <location>
        <begin position="332"/>
        <end position="349"/>
    </location>
</feature>
<keyword evidence="3" id="KW-0732">Signal</keyword>
<evidence type="ECO:0000256" key="2">
    <source>
        <dbReference type="SAM" id="MobiDB-lite"/>
    </source>
</evidence>